<keyword evidence="4" id="KW-1185">Reference proteome</keyword>
<reference evidence="4" key="1">
    <citation type="submission" date="2016-03" db="EMBL/GenBank/DDBJ databases">
        <authorList>
            <person name="Ma C."/>
            <person name="Zhou S."/>
            <person name="Yang G."/>
        </authorList>
    </citation>
    <scope>NUCLEOTIDE SEQUENCE [LARGE SCALE GENOMIC DNA]</scope>
    <source>
        <strain evidence="4">SgZ-1</strain>
    </source>
</reference>
<dbReference type="STRING" id="1134435.AC731_011385"/>
<keyword evidence="1" id="KW-0547">Nucleotide-binding</keyword>
<dbReference type="RefSeq" id="WP_048706165.1">
    <property type="nucleotide sequence ID" value="NZ_CP014646.1"/>
</dbReference>
<dbReference type="InterPro" id="IPR009875">
    <property type="entry name" value="PilZ_domain"/>
</dbReference>
<dbReference type="AlphaFoldDB" id="A0A127K6B9"/>
<gene>
    <name evidence="3" type="ORF">AC731_011385</name>
</gene>
<dbReference type="KEGG" id="thu:AC731_011385"/>
<keyword evidence="1" id="KW-0973">c-di-GMP</keyword>
<evidence type="ECO:0000313" key="3">
    <source>
        <dbReference type="EMBL" id="AMO37490.1"/>
    </source>
</evidence>
<organism evidence="3 4">
    <name type="scientific">Thauera humireducens</name>
    <dbReference type="NCBI Taxonomy" id="1134435"/>
    <lineage>
        <taxon>Bacteria</taxon>
        <taxon>Pseudomonadati</taxon>
        <taxon>Pseudomonadota</taxon>
        <taxon>Betaproteobacteria</taxon>
        <taxon>Rhodocyclales</taxon>
        <taxon>Zoogloeaceae</taxon>
        <taxon>Thauera</taxon>
    </lineage>
</organism>
<dbReference type="Proteomes" id="UP000036902">
    <property type="component" value="Chromosome"/>
</dbReference>
<comment type="subunit">
    <text evidence="1">Monomer in both c-di-GMP-bound and free forms.</text>
</comment>
<dbReference type="EMBL" id="CP014646">
    <property type="protein sequence ID" value="AMO37490.1"/>
    <property type="molecule type" value="Genomic_DNA"/>
</dbReference>
<dbReference type="Gene3D" id="2.40.10.220">
    <property type="entry name" value="predicted glycosyltransferase like domains"/>
    <property type="match status" value="1"/>
</dbReference>
<sequence length="121" mass="13375">MHTPDQRHFARIQFHHGAQLLLDGRRTGCEVVDLSLKGALLRPEQALAVATGAVCTLELVLDDGDSVVRMEGSVAHAEADRLGLVWSSIDIDSITHLRRLLELNLGDASLLEREFVALRRE</sequence>
<accession>A0A127K6B9</accession>
<protein>
    <recommendedName>
        <fullName evidence="1">Cyclic diguanosine monophosphate-binding protein</fullName>
        <shortName evidence="1">c-di-GMP-binding protein</shortName>
    </recommendedName>
    <alternativeName>
        <fullName evidence="1">Pilz domain-containing protein</fullName>
    </alternativeName>
</protein>
<feature type="domain" description="PilZ" evidence="2">
    <location>
        <begin position="5"/>
        <end position="102"/>
    </location>
</feature>
<proteinExistence type="predicted"/>
<dbReference type="InterPro" id="IPR027021">
    <property type="entry name" value="C-di-GMP_BP_PA4608"/>
</dbReference>
<evidence type="ECO:0000313" key="4">
    <source>
        <dbReference type="Proteomes" id="UP000036902"/>
    </source>
</evidence>
<name>A0A127K6B9_9RHOO</name>
<evidence type="ECO:0000256" key="1">
    <source>
        <dbReference type="PIRNR" id="PIRNR028141"/>
    </source>
</evidence>
<dbReference type="Pfam" id="PF07238">
    <property type="entry name" value="PilZ"/>
    <property type="match status" value="1"/>
</dbReference>
<dbReference type="GO" id="GO:0035438">
    <property type="term" value="F:cyclic-di-GMP binding"/>
    <property type="evidence" value="ECO:0007669"/>
    <property type="project" value="InterPro"/>
</dbReference>
<evidence type="ECO:0000259" key="2">
    <source>
        <dbReference type="Pfam" id="PF07238"/>
    </source>
</evidence>
<dbReference type="SUPFAM" id="SSF141371">
    <property type="entry name" value="PilZ domain-like"/>
    <property type="match status" value="1"/>
</dbReference>
<dbReference type="PIRSF" id="PIRSF028141">
    <property type="entry name" value="C-di-GMP_BP_PA4608"/>
    <property type="match status" value="1"/>
</dbReference>
<comment type="function">
    <text evidence="1">Binds the second messenger bis-(3'-5') cyclic dimeric guanosine monophosphate (c-di-GMP). Can bind two c-di-GMP molecules per monomer. May play a role in bacterial second-messenger regulated processes. Binding to c-di-GMP induces a conformational change of the C- and N-termini resulting in the exposure of a highly negative surface on one side of the protein to a possible effector protein.</text>
</comment>